<keyword evidence="4" id="KW-1185">Reference proteome</keyword>
<feature type="signal peptide" evidence="2">
    <location>
        <begin position="1"/>
        <end position="21"/>
    </location>
</feature>
<proteinExistence type="predicted"/>
<sequence>MPIGAGAAMGAALLLALPAGAQPGPQQDPHHPAAGAATAQAASPGPAPGGGPAGSPGAPGAAPRGAGPMGGPGMMMGPGMGMGGPGSMPGMGMTMMGDEGRGPGMTMRRHGFGGAPMNVIINVGPGIRVEVEDDGGRAGRMMGMPRGGAMGPGMMMGPGAMRPFERVEGRLAYYRAELGITEAQMPQWNAFAEALRAAAGRLRQAHAEAMRAAADRPGTVPEQLARRIALLSSLLETTRSVAEAARPLYEALSEEQKRTADALMAEHLRMMRMRGPWAAPARW</sequence>
<comment type="caution">
    <text evidence="3">The sequence shown here is derived from an EMBL/GenBank/DDBJ whole genome shotgun (WGS) entry which is preliminary data.</text>
</comment>
<dbReference type="Pfam" id="PF07813">
    <property type="entry name" value="LTXXQ"/>
    <property type="match status" value="1"/>
</dbReference>
<dbReference type="InterPro" id="IPR012899">
    <property type="entry name" value="LTXXQ"/>
</dbReference>
<accession>A0A8J3EBY2</accession>
<dbReference type="AlphaFoldDB" id="A0A8J3EBY2"/>
<evidence type="ECO:0000256" key="2">
    <source>
        <dbReference type="SAM" id="SignalP"/>
    </source>
</evidence>
<gene>
    <name evidence="3" type="ORF">GCM10010964_17420</name>
</gene>
<evidence type="ECO:0000313" key="4">
    <source>
        <dbReference type="Proteomes" id="UP000597507"/>
    </source>
</evidence>
<feature type="compositionally biased region" description="Low complexity" evidence="1">
    <location>
        <begin position="20"/>
        <end position="44"/>
    </location>
</feature>
<organism evidence="3 4">
    <name type="scientific">Caldovatus sediminis</name>
    <dbReference type="NCBI Taxonomy" id="2041189"/>
    <lineage>
        <taxon>Bacteria</taxon>
        <taxon>Pseudomonadati</taxon>
        <taxon>Pseudomonadota</taxon>
        <taxon>Alphaproteobacteria</taxon>
        <taxon>Acetobacterales</taxon>
        <taxon>Roseomonadaceae</taxon>
        <taxon>Caldovatus</taxon>
    </lineage>
</organism>
<dbReference type="GO" id="GO:0042597">
    <property type="term" value="C:periplasmic space"/>
    <property type="evidence" value="ECO:0007669"/>
    <property type="project" value="InterPro"/>
</dbReference>
<evidence type="ECO:0000313" key="3">
    <source>
        <dbReference type="EMBL" id="GGG30012.1"/>
    </source>
</evidence>
<protein>
    <recommendedName>
        <fullName evidence="5">LTXXQ motif family protein</fullName>
    </recommendedName>
</protein>
<reference evidence="3 4" key="1">
    <citation type="journal article" date="2014" name="Int. J. Syst. Evol. Microbiol.">
        <title>Complete genome sequence of Corynebacterium casei LMG S-19264T (=DSM 44701T), isolated from a smear-ripened cheese.</title>
        <authorList>
            <consortium name="US DOE Joint Genome Institute (JGI-PGF)"/>
            <person name="Walter F."/>
            <person name="Albersmeier A."/>
            <person name="Kalinowski J."/>
            <person name="Ruckert C."/>
        </authorList>
    </citation>
    <scope>NUCLEOTIDE SEQUENCE [LARGE SCALE GENOMIC DNA]</scope>
    <source>
        <strain evidence="3 4">CGMCC 1.16330</strain>
    </source>
</reference>
<feature type="compositionally biased region" description="Low complexity" evidence="1">
    <location>
        <begin position="55"/>
        <end position="66"/>
    </location>
</feature>
<keyword evidence="2" id="KW-0732">Signal</keyword>
<feature type="compositionally biased region" description="Gly residues" evidence="1">
    <location>
        <begin position="67"/>
        <end position="79"/>
    </location>
</feature>
<evidence type="ECO:0008006" key="5">
    <source>
        <dbReference type="Google" id="ProtNLM"/>
    </source>
</evidence>
<feature type="chain" id="PRO_5035298584" description="LTXXQ motif family protein" evidence="2">
    <location>
        <begin position="22"/>
        <end position="283"/>
    </location>
</feature>
<feature type="region of interest" description="Disordered" evidence="1">
    <location>
        <begin position="20"/>
        <end position="79"/>
    </location>
</feature>
<dbReference type="EMBL" id="BMKS01000004">
    <property type="protein sequence ID" value="GGG30012.1"/>
    <property type="molecule type" value="Genomic_DNA"/>
</dbReference>
<dbReference type="Proteomes" id="UP000597507">
    <property type="component" value="Unassembled WGS sequence"/>
</dbReference>
<name>A0A8J3EBY2_9PROT</name>
<evidence type="ECO:0000256" key="1">
    <source>
        <dbReference type="SAM" id="MobiDB-lite"/>
    </source>
</evidence>